<dbReference type="Proteomes" id="UP000619457">
    <property type="component" value="Unassembled WGS sequence"/>
</dbReference>
<keyword evidence="2" id="KW-1185">Reference proteome</keyword>
<accession>A0A918Q7Q9</accession>
<protein>
    <recommendedName>
        <fullName evidence="3">RHS repeat-associated core domain-containing protein</fullName>
    </recommendedName>
</protein>
<sequence>MDPLTKSFPMLTPFQYASNNPILNIDLDGLEGIPAPVAEFGYYIEQKTLNAFEVIEENSWKTWHIVMGVGKGLYNVLGSIGPQARVVNINDPSPSLREEFIDPIVNFPAQVQDVYENGTLEEKAQLTTELGFAALTMARSVKGFSLRNFPNSKGISLKNNTPQVGAAFESFAANISKGRVNLSGRAVTNGTFDFVITNSGELKVGFGHSHLSGGAESVKAAGQLSFFKGKVQTITNNSGHYKPTVSEGQGFGELLKQGGVDVSNTKLKVYNSNGSLESTRILK</sequence>
<reference evidence="1" key="1">
    <citation type="journal article" date="2014" name="Int. J. Syst. Evol. Microbiol.">
        <title>Complete genome sequence of Corynebacterium casei LMG S-19264T (=DSM 44701T), isolated from a smear-ripened cheese.</title>
        <authorList>
            <consortium name="US DOE Joint Genome Institute (JGI-PGF)"/>
            <person name="Walter F."/>
            <person name="Albersmeier A."/>
            <person name="Kalinowski J."/>
            <person name="Ruckert C."/>
        </authorList>
    </citation>
    <scope>NUCLEOTIDE SEQUENCE</scope>
    <source>
        <strain evidence="1">KCTC 12368</strain>
    </source>
</reference>
<comment type="caution">
    <text evidence="1">The sequence shown here is derived from an EMBL/GenBank/DDBJ whole genome shotgun (WGS) entry which is preliminary data.</text>
</comment>
<gene>
    <name evidence="1" type="ORF">GCM10007049_30940</name>
</gene>
<reference evidence="1" key="2">
    <citation type="submission" date="2020-09" db="EMBL/GenBank/DDBJ databases">
        <authorList>
            <person name="Sun Q."/>
            <person name="Kim S."/>
        </authorList>
    </citation>
    <scope>NUCLEOTIDE SEQUENCE</scope>
    <source>
        <strain evidence="1">KCTC 12368</strain>
    </source>
</reference>
<evidence type="ECO:0000313" key="1">
    <source>
        <dbReference type="EMBL" id="GGZ35329.1"/>
    </source>
</evidence>
<evidence type="ECO:0000313" key="2">
    <source>
        <dbReference type="Proteomes" id="UP000619457"/>
    </source>
</evidence>
<proteinExistence type="predicted"/>
<evidence type="ECO:0008006" key="3">
    <source>
        <dbReference type="Google" id="ProtNLM"/>
    </source>
</evidence>
<dbReference type="EMBL" id="BMWX01000005">
    <property type="protein sequence ID" value="GGZ35329.1"/>
    <property type="molecule type" value="Genomic_DNA"/>
</dbReference>
<dbReference type="AlphaFoldDB" id="A0A918Q7Q9"/>
<organism evidence="1 2">
    <name type="scientific">Echinicola pacifica</name>
    <dbReference type="NCBI Taxonomy" id="346377"/>
    <lineage>
        <taxon>Bacteria</taxon>
        <taxon>Pseudomonadati</taxon>
        <taxon>Bacteroidota</taxon>
        <taxon>Cytophagia</taxon>
        <taxon>Cytophagales</taxon>
        <taxon>Cyclobacteriaceae</taxon>
        <taxon>Echinicola</taxon>
    </lineage>
</organism>
<name>A0A918Q7Q9_9BACT</name>